<comment type="caution">
    <text evidence="2">The sequence shown here is derived from an EMBL/GenBank/DDBJ whole genome shotgun (WGS) entry which is preliminary data.</text>
</comment>
<dbReference type="PANTHER" id="PTHR41252:SF1">
    <property type="entry name" value="BLR2505 PROTEIN"/>
    <property type="match status" value="1"/>
</dbReference>
<keyword evidence="3" id="KW-1185">Reference proteome</keyword>
<proteinExistence type="predicted"/>
<protein>
    <submittedName>
        <fullName evidence="2">Nuclear transport factor 2 family protein</fullName>
    </submittedName>
</protein>
<dbReference type="AlphaFoldDB" id="A0AAW3ZF61"/>
<evidence type="ECO:0000313" key="3">
    <source>
        <dbReference type="Proteomes" id="UP000613768"/>
    </source>
</evidence>
<dbReference type="EMBL" id="JACYTR010000001">
    <property type="protein sequence ID" value="MBD8524284.1"/>
    <property type="molecule type" value="Genomic_DNA"/>
</dbReference>
<reference evidence="2 3" key="1">
    <citation type="submission" date="2020-09" db="EMBL/GenBank/DDBJ databases">
        <title>Pseudoxanthomonas sp. CAU 1598 isolated from sand of Yaerae Beach.</title>
        <authorList>
            <person name="Kim W."/>
        </authorList>
    </citation>
    <scope>NUCLEOTIDE SEQUENCE [LARGE SCALE GENOMIC DNA]</scope>
    <source>
        <strain evidence="2 3">CAU 1598</strain>
    </source>
</reference>
<name>A0AAW3ZF61_9GAMM</name>
<gene>
    <name evidence="2" type="ORF">IFO71_00880</name>
</gene>
<dbReference type="Pfam" id="PF12680">
    <property type="entry name" value="SnoaL_2"/>
    <property type="match status" value="1"/>
</dbReference>
<evidence type="ECO:0000313" key="2">
    <source>
        <dbReference type="EMBL" id="MBD8524284.1"/>
    </source>
</evidence>
<dbReference type="Gene3D" id="3.10.450.50">
    <property type="match status" value="1"/>
</dbReference>
<organism evidence="2 3">
    <name type="scientific">Pseudomarimonas arenosa</name>
    <dbReference type="NCBI Taxonomy" id="2774145"/>
    <lineage>
        <taxon>Bacteria</taxon>
        <taxon>Pseudomonadati</taxon>
        <taxon>Pseudomonadota</taxon>
        <taxon>Gammaproteobacteria</taxon>
        <taxon>Lysobacterales</taxon>
        <taxon>Lysobacteraceae</taxon>
        <taxon>Pseudomarimonas</taxon>
    </lineage>
</organism>
<feature type="domain" description="SnoaL-like" evidence="1">
    <location>
        <begin position="9"/>
        <end position="114"/>
    </location>
</feature>
<dbReference type="InterPro" id="IPR032710">
    <property type="entry name" value="NTF2-like_dom_sf"/>
</dbReference>
<evidence type="ECO:0000259" key="1">
    <source>
        <dbReference type="Pfam" id="PF12680"/>
    </source>
</evidence>
<dbReference type="InterPro" id="IPR037401">
    <property type="entry name" value="SnoaL-like"/>
</dbReference>
<dbReference type="Proteomes" id="UP000613768">
    <property type="component" value="Unassembled WGS sequence"/>
</dbReference>
<sequence length="139" mass="15631">MMNPPDVTIRQLYDAFAQADIAAVLAALDPAVEWTEAEGGPYGGTFIGPQAVLDNVFAKLDSEWQGFTAAPAEFISQEQTVVVLGEYSGTYKRTRKPFKAPFAHVWRLQEGKVIGFRQYTDTHLHLLPMQSNLRLRERF</sequence>
<accession>A0AAW3ZF61</accession>
<dbReference type="SUPFAM" id="SSF54427">
    <property type="entry name" value="NTF2-like"/>
    <property type="match status" value="1"/>
</dbReference>
<dbReference type="PANTHER" id="PTHR41252">
    <property type="entry name" value="BLR2505 PROTEIN"/>
    <property type="match status" value="1"/>
</dbReference>
<dbReference type="RefSeq" id="WP_192027626.1">
    <property type="nucleotide sequence ID" value="NZ_JACYTR010000001.1"/>
</dbReference>